<evidence type="ECO:0000256" key="15">
    <source>
        <dbReference type="PROSITE-ProRule" id="PRU00323"/>
    </source>
</evidence>
<dbReference type="GO" id="GO:0005509">
    <property type="term" value="F:calcium ion binding"/>
    <property type="evidence" value="ECO:0007669"/>
    <property type="project" value="InterPro"/>
</dbReference>
<feature type="domain" description="Link" evidence="22">
    <location>
        <begin position="158"/>
        <end position="253"/>
    </location>
</feature>
<evidence type="ECO:0000256" key="1">
    <source>
        <dbReference type="ARBA" id="ARBA00004498"/>
    </source>
</evidence>
<dbReference type="EMBL" id="KV925383">
    <property type="protein sequence ID" value="PIO36073.1"/>
    <property type="molecule type" value="Genomic_DNA"/>
</dbReference>
<dbReference type="Pfam" id="PF00059">
    <property type="entry name" value="Lectin_C"/>
    <property type="match status" value="1"/>
</dbReference>
<dbReference type="PANTHER" id="PTHR22804:SF41">
    <property type="entry name" value="BREVICAN CORE PROTEIN"/>
    <property type="match status" value="1"/>
</dbReference>
<feature type="disulfide bond" evidence="15">
    <location>
        <begin position="302"/>
        <end position="323"/>
    </location>
</feature>
<dbReference type="SUPFAM" id="SSF57535">
    <property type="entry name" value="Complement control module/SCR domain"/>
    <property type="match status" value="1"/>
</dbReference>
<dbReference type="InterPro" id="IPR001881">
    <property type="entry name" value="EGF-like_Ca-bd_dom"/>
</dbReference>
<feature type="region of interest" description="Disordered" evidence="16">
    <location>
        <begin position="616"/>
        <end position="661"/>
    </location>
</feature>
<dbReference type="CDD" id="cd00054">
    <property type="entry name" value="EGF_CA"/>
    <property type="match status" value="1"/>
</dbReference>
<dbReference type="GO" id="GO:0045202">
    <property type="term" value="C:synapse"/>
    <property type="evidence" value="ECO:0007669"/>
    <property type="project" value="TreeGrafter"/>
</dbReference>
<evidence type="ECO:0000259" key="19">
    <source>
        <dbReference type="PROSITE" id="PS50041"/>
    </source>
</evidence>
<dbReference type="SMART" id="SM00179">
    <property type="entry name" value="EGF_CA"/>
    <property type="match status" value="1"/>
</dbReference>
<dbReference type="CDD" id="cd03517">
    <property type="entry name" value="Link_domain_CSPGs_modules_1_3"/>
    <property type="match status" value="1"/>
</dbReference>
<dbReference type="FunFam" id="3.10.100.10:FF:000011">
    <property type="entry name" value="Aggrecan core protein"/>
    <property type="match status" value="1"/>
</dbReference>
<keyword evidence="9" id="KW-0325">Glycoprotein</keyword>
<keyword evidence="7" id="KW-0654">Proteoglycan</keyword>
<dbReference type="InterPro" id="IPR000538">
    <property type="entry name" value="Link_dom"/>
</dbReference>
<feature type="chain" id="PRO_5013641351" description="Brevican core protein" evidence="17">
    <location>
        <begin position="19"/>
        <end position="1111"/>
    </location>
</feature>
<gene>
    <name evidence="23" type="ORF">AB205_0021920</name>
</gene>
<evidence type="ECO:0000259" key="18">
    <source>
        <dbReference type="PROSITE" id="PS50026"/>
    </source>
</evidence>
<dbReference type="PROSITE" id="PS50923">
    <property type="entry name" value="SUSHI"/>
    <property type="match status" value="1"/>
</dbReference>
<evidence type="ECO:0000256" key="4">
    <source>
        <dbReference type="ARBA" id="ARBA00022530"/>
    </source>
</evidence>
<dbReference type="InterPro" id="IPR013106">
    <property type="entry name" value="Ig_V-set"/>
</dbReference>
<feature type="disulfide bond" evidence="15">
    <location>
        <begin position="204"/>
        <end position="225"/>
    </location>
</feature>
<accession>A0A2G9S9G5</accession>
<dbReference type="OrthoDB" id="441660at2759"/>
<dbReference type="PROSITE" id="PS50963">
    <property type="entry name" value="LINK_2"/>
    <property type="match status" value="2"/>
</dbReference>
<name>A0A2G9S9G5_AQUCT</name>
<comment type="caution">
    <text evidence="13">Lacks conserved residue(s) required for the propagation of feature annotation.</text>
</comment>
<evidence type="ECO:0000256" key="5">
    <source>
        <dbReference type="ARBA" id="ARBA00022729"/>
    </source>
</evidence>
<evidence type="ECO:0000256" key="16">
    <source>
        <dbReference type="SAM" id="MobiDB-lite"/>
    </source>
</evidence>
<keyword evidence="3" id="KW-0964">Secreted</keyword>
<dbReference type="GO" id="GO:0002052">
    <property type="term" value="P:positive regulation of neuroblast proliferation"/>
    <property type="evidence" value="ECO:0007669"/>
    <property type="project" value="TreeGrafter"/>
</dbReference>
<dbReference type="PROSITE" id="PS00290">
    <property type="entry name" value="IG_MHC"/>
    <property type="match status" value="1"/>
</dbReference>
<dbReference type="GO" id="GO:0005615">
    <property type="term" value="C:extracellular space"/>
    <property type="evidence" value="ECO:0007669"/>
    <property type="project" value="TreeGrafter"/>
</dbReference>
<evidence type="ECO:0000256" key="11">
    <source>
        <dbReference type="ARBA" id="ARBA00023319"/>
    </source>
</evidence>
<dbReference type="PROSITE" id="PS50835">
    <property type="entry name" value="IG_LIKE"/>
    <property type="match status" value="1"/>
</dbReference>
<evidence type="ECO:0000313" key="23">
    <source>
        <dbReference type="EMBL" id="PIO36073.1"/>
    </source>
</evidence>
<dbReference type="InterPro" id="IPR016187">
    <property type="entry name" value="CTDL_fold"/>
</dbReference>
<dbReference type="GO" id="GO:0001501">
    <property type="term" value="P:skeletal system development"/>
    <property type="evidence" value="ECO:0007669"/>
    <property type="project" value="TreeGrafter"/>
</dbReference>
<keyword evidence="14" id="KW-0768">Sushi</keyword>
<dbReference type="PROSITE" id="PS50026">
    <property type="entry name" value="EGF_3"/>
    <property type="match status" value="1"/>
</dbReference>
<keyword evidence="6" id="KW-0677">Repeat</keyword>
<dbReference type="Pfam" id="PF00084">
    <property type="entry name" value="Sushi"/>
    <property type="match status" value="1"/>
</dbReference>
<dbReference type="Gene3D" id="2.10.70.10">
    <property type="entry name" value="Complement Module, domain 1"/>
    <property type="match status" value="1"/>
</dbReference>
<dbReference type="PANTHER" id="PTHR22804">
    <property type="entry name" value="AGGRECAN/VERSICAN PROTEOGLYCAN"/>
    <property type="match status" value="1"/>
</dbReference>
<dbReference type="Gene3D" id="2.60.40.10">
    <property type="entry name" value="Immunoglobulins"/>
    <property type="match status" value="1"/>
</dbReference>
<dbReference type="SMART" id="SM00445">
    <property type="entry name" value="LINK"/>
    <property type="match status" value="2"/>
</dbReference>
<dbReference type="GO" id="GO:0007417">
    <property type="term" value="P:central nervous system development"/>
    <property type="evidence" value="ECO:0007669"/>
    <property type="project" value="TreeGrafter"/>
</dbReference>
<dbReference type="Pfam" id="PF00008">
    <property type="entry name" value="EGF"/>
    <property type="match status" value="1"/>
</dbReference>
<evidence type="ECO:0000259" key="22">
    <source>
        <dbReference type="PROSITE" id="PS50963"/>
    </source>
</evidence>
<evidence type="ECO:0000256" key="2">
    <source>
        <dbReference type="ARBA" id="ARBA00006838"/>
    </source>
</evidence>
<keyword evidence="8 13" id="KW-1015">Disulfide bond</keyword>
<dbReference type="GO" id="GO:0072534">
    <property type="term" value="C:perineuronal net"/>
    <property type="evidence" value="ECO:0007669"/>
    <property type="project" value="TreeGrafter"/>
</dbReference>
<dbReference type="PROSITE" id="PS00615">
    <property type="entry name" value="C_TYPE_LECTIN_1"/>
    <property type="match status" value="1"/>
</dbReference>
<dbReference type="InterPro" id="IPR035976">
    <property type="entry name" value="Sushi/SCR/CCP_sf"/>
</dbReference>
<evidence type="ECO:0000256" key="14">
    <source>
        <dbReference type="PROSITE-ProRule" id="PRU00302"/>
    </source>
</evidence>
<feature type="region of interest" description="Disordered" evidence="16">
    <location>
        <begin position="434"/>
        <end position="471"/>
    </location>
</feature>
<evidence type="ECO:0000256" key="10">
    <source>
        <dbReference type="ARBA" id="ARBA00023290"/>
    </source>
</evidence>
<dbReference type="SMART" id="SM00032">
    <property type="entry name" value="CCP"/>
    <property type="match status" value="1"/>
</dbReference>
<keyword evidence="11" id="KW-0393">Immunoglobulin domain</keyword>
<dbReference type="Pfam" id="PF07686">
    <property type="entry name" value="V-set"/>
    <property type="match status" value="1"/>
</dbReference>
<evidence type="ECO:0000256" key="8">
    <source>
        <dbReference type="ARBA" id="ARBA00023157"/>
    </source>
</evidence>
<evidence type="ECO:0000256" key="9">
    <source>
        <dbReference type="ARBA" id="ARBA00023180"/>
    </source>
</evidence>
<dbReference type="FunFam" id="3.10.100.10:FF:000003">
    <property type="entry name" value="Versican core protein"/>
    <property type="match status" value="1"/>
</dbReference>
<dbReference type="Pfam" id="PF00193">
    <property type="entry name" value="Xlink"/>
    <property type="match status" value="2"/>
</dbReference>
<evidence type="ECO:0000256" key="6">
    <source>
        <dbReference type="ARBA" id="ARBA00022737"/>
    </source>
</evidence>
<reference evidence="23" key="1">
    <citation type="submission" date="2017-08" db="EMBL/GenBank/DDBJ databases">
        <title>Assembly of the North American Bullfrog Genome.</title>
        <authorList>
            <person name="Warren R.L."/>
            <person name="Vandervalk B.P."/>
            <person name="Kucuk E."/>
            <person name="Birol I."/>
            <person name="Helbing C."/>
            <person name="Pandoh P."/>
            <person name="Behsaz B."/>
            <person name="Mohamadi H."/>
            <person name="Chu J."/>
            <person name="Jackman S."/>
            <person name="Hammond S.A."/>
            <person name="Veldhoen N."/>
            <person name="Kirk H."/>
            <person name="Zhao Y."/>
            <person name="Coope R."/>
            <person name="Pleasance S."/>
            <person name="Moore R."/>
            <person name="Holt R."/>
        </authorList>
    </citation>
    <scope>NUCLEOTIDE SEQUENCE</scope>
    <source>
        <strain evidence="23">Bruno</strain>
        <tissue evidence="23">Liver</tissue>
    </source>
</reference>
<dbReference type="CDD" id="cd03520">
    <property type="entry name" value="Link_domain_CSPGs_modules_2_4"/>
    <property type="match status" value="1"/>
</dbReference>
<feature type="domain" description="Sushi" evidence="21">
    <location>
        <begin position="1048"/>
        <end position="1108"/>
    </location>
</feature>
<feature type="domain" description="Link" evidence="22">
    <location>
        <begin position="258"/>
        <end position="355"/>
    </location>
</feature>
<dbReference type="PROSITE" id="PS00022">
    <property type="entry name" value="EGF_1"/>
    <property type="match status" value="1"/>
</dbReference>
<dbReference type="FunFam" id="3.10.100.10:FF:000002">
    <property type="entry name" value="Hyaluronan proteoglycan link protein 1"/>
    <property type="match status" value="1"/>
</dbReference>
<feature type="disulfide bond" evidence="14">
    <location>
        <begin position="1050"/>
        <end position="1093"/>
    </location>
</feature>
<dbReference type="Gene3D" id="2.10.25.10">
    <property type="entry name" value="Laminin"/>
    <property type="match status" value="1"/>
</dbReference>
<dbReference type="InterPro" id="IPR013783">
    <property type="entry name" value="Ig-like_fold"/>
</dbReference>
<dbReference type="Gene3D" id="3.10.100.10">
    <property type="entry name" value="Mannose-Binding Protein A, subunit A"/>
    <property type="match status" value="3"/>
</dbReference>
<dbReference type="InterPro" id="IPR000436">
    <property type="entry name" value="Sushi_SCR_CCP_dom"/>
</dbReference>
<evidence type="ECO:0000259" key="21">
    <source>
        <dbReference type="PROSITE" id="PS50923"/>
    </source>
</evidence>
<dbReference type="GO" id="GO:0007155">
    <property type="term" value="P:cell adhesion"/>
    <property type="evidence" value="ECO:0007669"/>
    <property type="project" value="InterPro"/>
</dbReference>
<dbReference type="PRINTS" id="PR01265">
    <property type="entry name" value="LINKMODULE"/>
</dbReference>
<evidence type="ECO:0000256" key="13">
    <source>
        <dbReference type="PROSITE-ProRule" id="PRU00076"/>
    </source>
</evidence>
<dbReference type="FunFam" id="2.10.70.10:FF:000003">
    <property type="entry name" value="Versican core protein"/>
    <property type="match status" value="1"/>
</dbReference>
<keyword evidence="13" id="KW-0245">EGF-like domain</keyword>
<dbReference type="PROSITE" id="PS50041">
    <property type="entry name" value="C_TYPE_LECTIN_2"/>
    <property type="match status" value="1"/>
</dbReference>
<keyword evidence="4" id="KW-0272">Extracellular matrix</keyword>
<dbReference type="InterPro" id="IPR000742">
    <property type="entry name" value="EGF"/>
</dbReference>
<dbReference type="PROSITE" id="PS01186">
    <property type="entry name" value="EGF_2"/>
    <property type="match status" value="1"/>
</dbReference>
<evidence type="ECO:0000256" key="12">
    <source>
        <dbReference type="ARBA" id="ARBA00044100"/>
    </source>
</evidence>
<feature type="domain" description="Ig-like" evidence="20">
    <location>
        <begin position="21"/>
        <end position="156"/>
    </location>
</feature>
<evidence type="ECO:0000256" key="17">
    <source>
        <dbReference type="SAM" id="SignalP"/>
    </source>
</evidence>
<evidence type="ECO:0000256" key="3">
    <source>
        <dbReference type="ARBA" id="ARBA00022525"/>
    </source>
</evidence>
<comment type="similarity">
    <text evidence="2">Belongs to the aggrecan/versican proteoglycan family.</text>
</comment>
<dbReference type="FunFam" id="2.10.25.10:FF:000127">
    <property type="entry name" value="Neurogenic locus notch protein 1"/>
    <property type="match status" value="1"/>
</dbReference>
<dbReference type="PROSITE" id="PS01241">
    <property type="entry name" value="LINK_1"/>
    <property type="match status" value="1"/>
</dbReference>
<organism evidence="23">
    <name type="scientific">Aquarana catesbeiana</name>
    <name type="common">American bullfrog</name>
    <name type="synonym">Rana catesbeiana</name>
    <dbReference type="NCBI Taxonomy" id="8400"/>
    <lineage>
        <taxon>Eukaryota</taxon>
        <taxon>Metazoa</taxon>
        <taxon>Chordata</taxon>
        <taxon>Craniata</taxon>
        <taxon>Vertebrata</taxon>
        <taxon>Euteleostomi</taxon>
        <taxon>Amphibia</taxon>
        <taxon>Batrachia</taxon>
        <taxon>Anura</taxon>
        <taxon>Neobatrachia</taxon>
        <taxon>Ranoidea</taxon>
        <taxon>Ranidae</taxon>
        <taxon>Aquarana</taxon>
    </lineage>
</organism>
<sequence length="1111" mass="122106">MKSSLLFLLLAMALSSSALIPEVEGMSKDYKSLRVRIGNSSTKAVLSGTLTIPCHITYQSPAEEVTVGRRAVLATPRVKWTFISNGKEVEILVARGHKVKINEAYRLRASLPHYTTSAYDVTLVLKDLISNDSGIYKCHVQHGIEDDHEMLEVKVKGVVFLYREGISRYTYTFPMAQEACNRIKAHIATADQLLAAYHGGYEQCDAGWIADQTVRYPIQTPREGCYGDMDGFPGVRNYGVLDPGDMYDVYCYVEELNGEVVLGSAPNKFTLSEARDYCRTLGAEMANTGQLYAAWNEGVDQCNPGWLADGSVRYPIVTPREKCGGNSPGVKTVFQFRNQTGFPDPQARYDVYCFRGEGPVQTEDHGETPSPPAERVEGVITVTESFEELKLPEAKAENEAQGFVDTIPLNKTDATKLAGVEVLSTVKDLQEVPPQPTALVDENVNGDEDLSPGVASFPPYEDHSDDSEESTTMDYKTTAIFRHSQGDTPGFVPESTQATLEGEALPTAGDSILDVSFVNVLAENDYDNFTDSTQELEVTVSESASHIPNAGSPNPTQFSNTEHVADVLTQERTSQGNTFTMTIADTNFSHIVPTIASSILDSDVEYSGADKPLPSVIVDNEPPNSSLDTPVTQPISTSHPPQDDFEASGHDNHLTLTGEPHSPKSLVEELASGDHAIGTPDPTKSSQIFESSIDLTTTLSFSSGPQNFSSPKLSWEEGSGEVPDSTWLTLGGASISDVNNTQTLERNESEHQEFLNNVANMTIPSGQNLYENDESSTAQISHLISPYVSPGPSTIKDVGVDPYVQEKTPFPTSLMGTVESHLDLVSPAHIGFTPPPNSHRNSTRQFLEKIFPPTMTSPNPTGPLPAVPTEKAIVGSSVNFSDVCFPNPCENGGTCIEEDDDNFHCLCLPGYFGKVCEINVEKCPDEWDSFQGFCYKHFYERKSWEEAETHCRDFGGHLVSIITPEEQDFVNNQYKDYQWTGLNDRTIEGDFQWSDGNTVLFENWNKGQPDSYFLSGEDCVVTGWHDNGQWSDVPCNYHLPYTCKMGLVTCGPPPEVANASTYGRPKTRYQINSVIGYRCDNGFLQRNSPVIRCQSDGMWEEPQISCLPSLQ</sequence>
<dbReference type="InterPro" id="IPR007110">
    <property type="entry name" value="Ig-like_dom"/>
</dbReference>
<dbReference type="SUPFAM" id="SSF48726">
    <property type="entry name" value="Immunoglobulin"/>
    <property type="match status" value="1"/>
</dbReference>
<feature type="disulfide bond" evidence="14">
    <location>
        <begin position="1079"/>
        <end position="1106"/>
    </location>
</feature>
<dbReference type="InterPro" id="IPR036179">
    <property type="entry name" value="Ig-like_dom_sf"/>
</dbReference>
<dbReference type="InterPro" id="IPR003599">
    <property type="entry name" value="Ig_sub"/>
</dbReference>
<keyword evidence="10" id="KW-0373">Hyaluronic acid</keyword>
<dbReference type="CDD" id="cd00033">
    <property type="entry name" value="CCP"/>
    <property type="match status" value="1"/>
</dbReference>
<dbReference type="SMART" id="SM00406">
    <property type="entry name" value="IGv"/>
    <property type="match status" value="1"/>
</dbReference>
<dbReference type="SUPFAM" id="SSF56436">
    <property type="entry name" value="C-type lectin-like"/>
    <property type="match status" value="3"/>
</dbReference>
<dbReference type="AlphaFoldDB" id="A0A2G9S9G5"/>
<protein>
    <recommendedName>
        <fullName evidence="12">Brevican core protein</fullName>
    </recommendedName>
</protein>
<feature type="disulfide bond" evidence="13">
    <location>
        <begin position="907"/>
        <end position="916"/>
    </location>
</feature>
<dbReference type="InterPro" id="IPR050691">
    <property type="entry name" value="Hyaluronan_bind_Proteoglycan"/>
</dbReference>
<keyword evidence="5 17" id="KW-0732">Signal</keyword>
<dbReference type="InterPro" id="IPR018378">
    <property type="entry name" value="C-type_lectin_CS"/>
</dbReference>
<feature type="signal peptide" evidence="17">
    <location>
        <begin position="1"/>
        <end position="18"/>
    </location>
</feature>
<dbReference type="SUPFAM" id="SSF57196">
    <property type="entry name" value="EGF/Laminin"/>
    <property type="match status" value="1"/>
</dbReference>
<dbReference type="InterPro" id="IPR003006">
    <property type="entry name" value="Ig/MHC_CS"/>
</dbReference>
<feature type="domain" description="C-type lectin" evidence="19">
    <location>
        <begin position="930"/>
        <end position="1044"/>
    </location>
</feature>
<dbReference type="GO" id="GO:0010001">
    <property type="term" value="P:glial cell differentiation"/>
    <property type="evidence" value="ECO:0007669"/>
    <property type="project" value="TreeGrafter"/>
</dbReference>
<comment type="subcellular location">
    <subcellularLocation>
        <location evidence="1">Secreted</location>
        <location evidence="1">Extracellular space</location>
        <location evidence="1">Extracellular matrix</location>
    </subcellularLocation>
</comment>
<feature type="compositionally biased region" description="Polar residues" evidence="16">
    <location>
        <begin position="622"/>
        <end position="640"/>
    </location>
</feature>
<evidence type="ECO:0000256" key="7">
    <source>
        <dbReference type="ARBA" id="ARBA00022974"/>
    </source>
</evidence>
<dbReference type="SMART" id="SM00409">
    <property type="entry name" value="IG"/>
    <property type="match status" value="1"/>
</dbReference>
<dbReference type="SMART" id="SM00034">
    <property type="entry name" value="CLECT"/>
    <property type="match status" value="1"/>
</dbReference>
<dbReference type="GO" id="GO:0005540">
    <property type="term" value="F:hyaluronic acid binding"/>
    <property type="evidence" value="ECO:0007669"/>
    <property type="project" value="UniProtKB-KW"/>
</dbReference>
<evidence type="ECO:0000259" key="20">
    <source>
        <dbReference type="PROSITE" id="PS50835"/>
    </source>
</evidence>
<proteinExistence type="inferred from homology"/>
<dbReference type="SMART" id="SM00181">
    <property type="entry name" value="EGF"/>
    <property type="match status" value="1"/>
</dbReference>
<feature type="domain" description="EGF-like" evidence="18">
    <location>
        <begin position="880"/>
        <end position="917"/>
    </location>
</feature>
<dbReference type="InterPro" id="IPR001304">
    <property type="entry name" value="C-type_lectin-like"/>
</dbReference>
<dbReference type="InterPro" id="IPR016186">
    <property type="entry name" value="C-type_lectin-like/link_sf"/>
</dbReference>